<organism evidence="5 6">
    <name type="scientific">Maioricimonas rarisocia</name>
    <dbReference type="NCBI Taxonomy" id="2528026"/>
    <lineage>
        <taxon>Bacteria</taxon>
        <taxon>Pseudomonadati</taxon>
        <taxon>Planctomycetota</taxon>
        <taxon>Planctomycetia</taxon>
        <taxon>Planctomycetales</taxon>
        <taxon>Planctomycetaceae</taxon>
        <taxon>Maioricimonas</taxon>
    </lineage>
</organism>
<dbReference type="OrthoDB" id="272828at2"/>
<feature type="region of interest" description="Disordered" evidence="3">
    <location>
        <begin position="124"/>
        <end position="145"/>
    </location>
</feature>
<evidence type="ECO:0000256" key="3">
    <source>
        <dbReference type="SAM" id="MobiDB-lite"/>
    </source>
</evidence>
<dbReference type="AlphaFoldDB" id="A0A517Z115"/>
<accession>A0A517Z115</accession>
<feature type="modified residue" description="4-aspartylphosphate" evidence="2">
    <location>
        <position position="53"/>
    </location>
</feature>
<dbReference type="RefSeq" id="WP_145366865.1">
    <property type="nucleotide sequence ID" value="NZ_CP036275.1"/>
</dbReference>
<evidence type="ECO:0000313" key="5">
    <source>
        <dbReference type="EMBL" id="QDU36172.1"/>
    </source>
</evidence>
<name>A0A517Z115_9PLAN</name>
<keyword evidence="1 2" id="KW-0597">Phosphoprotein</keyword>
<dbReference type="SMART" id="SM00448">
    <property type="entry name" value="REC"/>
    <property type="match status" value="1"/>
</dbReference>
<dbReference type="PANTHER" id="PTHR44591">
    <property type="entry name" value="STRESS RESPONSE REGULATOR PROTEIN 1"/>
    <property type="match status" value="1"/>
</dbReference>
<dbReference type="InterPro" id="IPR001789">
    <property type="entry name" value="Sig_transdc_resp-reg_receiver"/>
</dbReference>
<protein>
    <submittedName>
        <fullName evidence="5">Alkaline phosphatase synthesis transcriptional regulatory protein PhoP</fullName>
    </submittedName>
</protein>
<dbReference type="Pfam" id="PF00072">
    <property type="entry name" value="Response_reg"/>
    <property type="match status" value="1"/>
</dbReference>
<gene>
    <name evidence="5" type="primary">phoP_1</name>
    <name evidence="5" type="ORF">Mal4_04560</name>
</gene>
<dbReference type="Proteomes" id="UP000320496">
    <property type="component" value="Chromosome"/>
</dbReference>
<keyword evidence="6" id="KW-1185">Reference proteome</keyword>
<dbReference type="InterPro" id="IPR050595">
    <property type="entry name" value="Bact_response_regulator"/>
</dbReference>
<dbReference type="KEGG" id="mri:Mal4_04560"/>
<evidence type="ECO:0000313" key="6">
    <source>
        <dbReference type="Proteomes" id="UP000320496"/>
    </source>
</evidence>
<evidence type="ECO:0000256" key="1">
    <source>
        <dbReference type="ARBA" id="ARBA00022553"/>
    </source>
</evidence>
<dbReference type="Gene3D" id="3.40.50.2300">
    <property type="match status" value="1"/>
</dbReference>
<feature type="domain" description="Response regulatory" evidence="4">
    <location>
        <begin position="4"/>
        <end position="121"/>
    </location>
</feature>
<dbReference type="InterPro" id="IPR011006">
    <property type="entry name" value="CheY-like_superfamily"/>
</dbReference>
<dbReference type="GO" id="GO:0000160">
    <property type="term" value="P:phosphorelay signal transduction system"/>
    <property type="evidence" value="ECO:0007669"/>
    <property type="project" value="InterPro"/>
</dbReference>
<dbReference type="PANTHER" id="PTHR44591:SF3">
    <property type="entry name" value="RESPONSE REGULATORY DOMAIN-CONTAINING PROTEIN"/>
    <property type="match status" value="1"/>
</dbReference>
<proteinExistence type="predicted"/>
<sequence>MPARILVCDDEPHITRIIEYRLRRAGYEIEAASDGLAGWEALQRNPPALLITDCQMPRMNGLELCRTIRSDDRFEKLPIILLTAKGYELSSQMLHRELHVAAVMSKPFSPRELTRLVRLFASQGEGELPPSGDTNVCSPAGEPPQ</sequence>
<reference evidence="5 6" key="1">
    <citation type="submission" date="2019-02" db="EMBL/GenBank/DDBJ databases">
        <title>Deep-cultivation of Planctomycetes and their phenomic and genomic characterization uncovers novel biology.</title>
        <authorList>
            <person name="Wiegand S."/>
            <person name="Jogler M."/>
            <person name="Boedeker C."/>
            <person name="Pinto D."/>
            <person name="Vollmers J."/>
            <person name="Rivas-Marin E."/>
            <person name="Kohn T."/>
            <person name="Peeters S.H."/>
            <person name="Heuer A."/>
            <person name="Rast P."/>
            <person name="Oberbeckmann S."/>
            <person name="Bunk B."/>
            <person name="Jeske O."/>
            <person name="Meyerdierks A."/>
            <person name="Storesund J.E."/>
            <person name="Kallscheuer N."/>
            <person name="Luecker S."/>
            <person name="Lage O.M."/>
            <person name="Pohl T."/>
            <person name="Merkel B.J."/>
            <person name="Hornburger P."/>
            <person name="Mueller R.-W."/>
            <person name="Bruemmer F."/>
            <person name="Labrenz M."/>
            <person name="Spormann A.M."/>
            <person name="Op den Camp H."/>
            <person name="Overmann J."/>
            <person name="Amann R."/>
            <person name="Jetten M.S.M."/>
            <person name="Mascher T."/>
            <person name="Medema M.H."/>
            <person name="Devos D.P."/>
            <person name="Kaster A.-K."/>
            <person name="Ovreas L."/>
            <person name="Rohde M."/>
            <person name="Galperin M.Y."/>
            <person name="Jogler C."/>
        </authorList>
    </citation>
    <scope>NUCLEOTIDE SEQUENCE [LARGE SCALE GENOMIC DNA]</scope>
    <source>
        <strain evidence="5 6">Mal4</strain>
    </source>
</reference>
<dbReference type="EMBL" id="CP036275">
    <property type="protein sequence ID" value="QDU36172.1"/>
    <property type="molecule type" value="Genomic_DNA"/>
</dbReference>
<dbReference type="PROSITE" id="PS50110">
    <property type="entry name" value="RESPONSE_REGULATORY"/>
    <property type="match status" value="1"/>
</dbReference>
<evidence type="ECO:0000256" key="2">
    <source>
        <dbReference type="PROSITE-ProRule" id="PRU00169"/>
    </source>
</evidence>
<evidence type="ECO:0000259" key="4">
    <source>
        <dbReference type="PROSITE" id="PS50110"/>
    </source>
</evidence>
<dbReference type="SUPFAM" id="SSF52172">
    <property type="entry name" value="CheY-like"/>
    <property type="match status" value="1"/>
</dbReference>